<accession>A0A812CHN9</accession>
<comment type="caution">
    <text evidence="1">The sequence shown here is derived from an EMBL/GenBank/DDBJ whole genome shotgun (WGS) entry which is preliminary data.</text>
</comment>
<sequence length="1336" mass="147193">MEIPPSSLKFHLGLILFGPSSNPVSFLLCAEYLSSSLSEGHGKPSVFPEISTWDLSSLRAWKASVFPEILPGTYPTWSPDQPSPSCFVRIPHIITVREGMESPPSSLKFHLGLILFGHLIKPVSLPALCEYLSSSLSEGMESPPSSLKLPWDLSSWSPDQTRLLPCFCANTSHHHCQRAWESPPSSLKFHWDLSSLSPDQTCLLPALCEYLSSSLGGMESPPSSPEIPPVTNPLWSPDQNRLLPALCEYLSSSLSEGHGKSSVFPEITTWDLSTLVTSSNPSPSCFVRIPLIITVRGHGNSSGHGKPSVFPEIPPGTYLFGHLIKPISFLVCANTSHHHYQRGMEGPPSSLKFPLGLIRFGHLHPNPSPSALCEYLSSSLSEGHGRSSVFPENSTLVTSSTPSPSCFVRIPHIITVIPPSSLKFLLGLTWSPDQTRLLPALCFITVRGHGKSSVFLKFHLGLILFGHLIKPVSFLLCEYLSSSLSWKKVPPEILLGLILFGHFIKPVSFLLCANTSHHHCQRGMENSSVFLEIPPGTYPLWSPDQTCLLPALCEYFSSSLSEGMESLRLPEIPPGTYPLWSPDQTCLLPALCEYLHHHCQRGHGKSVFPEILPGTYPLWSPDQTRLLPALCEYLSSSLSERHGKPSVFPEILHLGLILFGHLIKPVSFLLCANTSHHHCQRGMESPPGAWKASVFPEIPPGTYPLWSPDQTCLLPALCEYLSSSLSEGMESPPSSLKFYLGLILWSPDQTCLLPGLCEYLSSLSEGHGKPPSSLKFPLGLILFGHLIQPVSFLVCANTSHHHCQRAWKALQGAWKVSVFPLKFHLGLILFGHLHQTCLLPALCEYLSSSLSEWHGKPSVFPEIPPGTYPLWSPDQTCLFLFCEYLLIITVRGAWKASVFPEIPPGTYPLGHGKPSVFPEILPGTYPLWSPDQTRLLPGLCRIHLIITVRGAWKASVFLKFYLGLILFGHLIKPVSFWFVRIPLIITIRGAWKASVFPEIPPGTYPHWSLHQTVSFLLCANTSHHHCQRGMEGPPSSWFCANSPWDLSVFPGPLGLKPVSFPALCRYLSSSLSDGHDPPSSLRILSPSSHQTVPLGILFVPFPKFSRTYLLEGHGKPSVFPEIPPGTYPLWSPHQTCLLPALCEYLSSSLSEGHGKPPSSLKFHLGLILFGHLIKPVSFLLCAILSHHHCQRGMESPPSSLKFYLGLISLVTSSNLSPSCFVRIPLIITVRGHGKSSVFPEIPPGTYPLWSPDQTRLLPGLCEYTLIITVRGHGKFSVFPEIGPSFSFHLCQLSEGMESPPSSLYPLWSNPSFLLLNTSHHPTPPSSFLPGTFLFVP</sequence>
<name>A0A812CHN9_ACAPH</name>
<gene>
    <name evidence="1" type="ORF">SPHA_35037</name>
</gene>
<evidence type="ECO:0000313" key="1">
    <source>
        <dbReference type="EMBL" id="CAE1266145.1"/>
    </source>
</evidence>
<protein>
    <submittedName>
        <fullName evidence="1">Uncharacterized protein</fullName>
    </submittedName>
</protein>
<keyword evidence="2" id="KW-1185">Reference proteome</keyword>
<evidence type="ECO:0000313" key="2">
    <source>
        <dbReference type="Proteomes" id="UP000597762"/>
    </source>
</evidence>
<dbReference type="EMBL" id="CAHIKZ030001504">
    <property type="protein sequence ID" value="CAE1266145.1"/>
    <property type="molecule type" value="Genomic_DNA"/>
</dbReference>
<proteinExistence type="predicted"/>
<organism evidence="1 2">
    <name type="scientific">Acanthosepion pharaonis</name>
    <name type="common">Pharaoh cuttlefish</name>
    <name type="synonym">Sepia pharaonis</name>
    <dbReference type="NCBI Taxonomy" id="158019"/>
    <lineage>
        <taxon>Eukaryota</taxon>
        <taxon>Metazoa</taxon>
        <taxon>Spiralia</taxon>
        <taxon>Lophotrochozoa</taxon>
        <taxon>Mollusca</taxon>
        <taxon>Cephalopoda</taxon>
        <taxon>Coleoidea</taxon>
        <taxon>Decapodiformes</taxon>
        <taxon>Sepiida</taxon>
        <taxon>Sepiina</taxon>
        <taxon>Sepiidae</taxon>
        <taxon>Acanthosepion</taxon>
    </lineage>
</organism>
<dbReference type="Proteomes" id="UP000597762">
    <property type="component" value="Unassembled WGS sequence"/>
</dbReference>
<reference evidence="1" key="1">
    <citation type="submission" date="2021-01" db="EMBL/GenBank/DDBJ databases">
        <authorList>
            <person name="Li R."/>
            <person name="Bekaert M."/>
        </authorList>
    </citation>
    <scope>NUCLEOTIDE SEQUENCE</scope>
    <source>
        <strain evidence="1">Farmed</strain>
    </source>
</reference>